<evidence type="ECO:0000256" key="6">
    <source>
        <dbReference type="SAM" id="MobiDB-lite"/>
    </source>
</evidence>
<feature type="transmembrane region" description="Helical" evidence="7">
    <location>
        <begin position="656"/>
        <end position="675"/>
    </location>
</feature>
<keyword evidence="7" id="KW-1133">Transmembrane helix</keyword>
<feature type="transmembrane region" description="Helical" evidence="7">
    <location>
        <begin position="624"/>
        <end position="644"/>
    </location>
</feature>
<dbReference type="InterPro" id="IPR020892">
    <property type="entry name" value="Cyclophilin-type_PPIase_CS"/>
</dbReference>
<protein>
    <recommendedName>
        <fullName evidence="2">peptidylprolyl isomerase</fullName>
        <ecNumber evidence="2">5.2.1.8</ecNumber>
    </recommendedName>
</protein>
<sequence length="690" mass="79452">MTTESSSRPEVFLDISIAGERVGKIIIELFNDICPKTCENFRCLCTGEKGISKKSEKPLCYKGNKFHRVIKNFMIQAGDITRGNGMGGESIFEKEEFEDENFQLKHDTEGLISMANRGPNTNGSQFFIACGPAPHLDNKHVVFGKVISGMKIVRAIENIPVNLKNRPKFPVEIVECGDMKVLRNIEKQIEEEMLNEKLNVSDDELLNEYKDILENDNDNEDANENENENENETEDSRVITKKADKTAAQKELEMLDSLFHEIEQETQKHKDKEREKEEASVPTKNAISSETKSQEAVASKGTTRTEKDIANSGAMPDLSNPLLARLWQLQQKNVLLNAIKKQNKKRNQARVLNYNAVKEEHEKEINRENDTKIIGKKRTRSEMEKEKETKNKKLKETFRNPDMPFLYESAQYAEKTPFGWDVFNQNSLYHAYEKRCSKIQKGGVIKNNNTKDLADVNSLDYGGEGYVDPEAVEEMVKELNDKLFFYFFIFFKQQQIVFVAIVPKRRDPFSEDVAITKMQMSPTLIVEIWCSTKRLKGHMENIPPKFEPIWKEALRCKLFVFLSWIVIRHILRIEIMLSALCFGVFSCFTWIPSNCSTITISLTRIFSYMPFDHLAKSALQVIKIEISFGGNFVTFVLRFLYLSVHPFFHFLTSCDYLLFLLILTVFLFLIHICIFSKANVIFPNVSISNP</sequence>
<dbReference type="GO" id="GO:0006457">
    <property type="term" value="P:protein folding"/>
    <property type="evidence" value="ECO:0007669"/>
    <property type="project" value="InterPro"/>
</dbReference>
<feature type="compositionally biased region" description="Basic and acidic residues" evidence="6">
    <location>
        <begin position="265"/>
        <end position="279"/>
    </location>
</feature>
<evidence type="ECO:0000256" key="1">
    <source>
        <dbReference type="ARBA" id="ARBA00000971"/>
    </source>
</evidence>
<evidence type="ECO:0000256" key="2">
    <source>
        <dbReference type="ARBA" id="ARBA00013194"/>
    </source>
</evidence>
<keyword evidence="4" id="KW-0413">Isomerase</keyword>
<evidence type="ECO:0000256" key="3">
    <source>
        <dbReference type="ARBA" id="ARBA00023110"/>
    </source>
</evidence>
<dbReference type="OrthoDB" id="407558at2759"/>
<gene>
    <name evidence="9" type="ORF">RFI_26861</name>
</gene>
<comment type="catalytic activity">
    <reaction evidence="1">
        <text>[protein]-peptidylproline (omega=180) = [protein]-peptidylproline (omega=0)</text>
        <dbReference type="Rhea" id="RHEA:16237"/>
        <dbReference type="Rhea" id="RHEA-COMP:10747"/>
        <dbReference type="Rhea" id="RHEA-COMP:10748"/>
        <dbReference type="ChEBI" id="CHEBI:83833"/>
        <dbReference type="ChEBI" id="CHEBI:83834"/>
        <dbReference type="EC" id="5.2.1.8"/>
    </reaction>
</comment>
<feature type="compositionally biased region" description="Polar residues" evidence="6">
    <location>
        <begin position="282"/>
        <end position="302"/>
    </location>
</feature>
<keyword evidence="7" id="KW-0472">Membrane</keyword>
<feature type="region of interest" description="Disordered" evidence="6">
    <location>
        <begin position="265"/>
        <end position="314"/>
    </location>
</feature>
<dbReference type="InterPro" id="IPR002130">
    <property type="entry name" value="Cyclophilin-type_PPIase_dom"/>
</dbReference>
<comment type="caution">
    <text evidence="9">The sequence shown here is derived from an EMBL/GenBank/DDBJ whole genome shotgun (WGS) entry which is preliminary data.</text>
</comment>
<dbReference type="EMBL" id="ASPP01023428">
    <property type="protein sequence ID" value="ETO10517.1"/>
    <property type="molecule type" value="Genomic_DNA"/>
</dbReference>
<feature type="domain" description="PPIase cyclophilin-type" evidence="8">
    <location>
        <begin position="12"/>
        <end position="178"/>
    </location>
</feature>
<dbReference type="AlphaFoldDB" id="X6MAM2"/>
<dbReference type="FunFam" id="2.40.100.10:FF:000022">
    <property type="entry name" value="Peptidyl-prolyl cis-trans isomerase CYP95"/>
    <property type="match status" value="1"/>
</dbReference>
<evidence type="ECO:0000313" key="9">
    <source>
        <dbReference type="EMBL" id="ETO10517.1"/>
    </source>
</evidence>
<keyword evidence="5" id="KW-0175">Coiled coil</keyword>
<dbReference type="EC" id="5.2.1.8" evidence="2"/>
<dbReference type="GO" id="GO:0003755">
    <property type="term" value="F:peptidyl-prolyl cis-trans isomerase activity"/>
    <property type="evidence" value="ECO:0007669"/>
    <property type="project" value="UniProtKB-KW"/>
</dbReference>
<organism evidence="9 10">
    <name type="scientific">Reticulomyxa filosa</name>
    <dbReference type="NCBI Taxonomy" id="46433"/>
    <lineage>
        <taxon>Eukaryota</taxon>
        <taxon>Sar</taxon>
        <taxon>Rhizaria</taxon>
        <taxon>Retaria</taxon>
        <taxon>Foraminifera</taxon>
        <taxon>Monothalamids</taxon>
        <taxon>Reticulomyxidae</taxon>
        <taxon>Reticulomyxa</taxon>
    </lineage>
</organism>
<evidence type="ECO:0000256" key="4">
    <source>
        <dbReference type="ARBA" id="ARBA00023235"/>
    </source>
</evidence>
<dbReference type="PROSITE" id="PS50072">
    <property type="entry name" value="CSA_PPIASE_2"/>
    <property type="match status" value="1"/>
</dbReference>
<dbReference type="SUPFAM" id="SSF50891">
    <property type="entry name" value="Cyclophilin-like"/>
    <property type="match status" value="1"/>
</dbReference>
<evidence type="ECO:0000256" key="7">
    <source>
        <dbReference type="SAM" id="Phobius"/>
    </source>
</evidence>
<evidence type="ECO:0000259" key="8">
    <source>
        <dbReference type="PROSITE" id="PS50072"/>
    </source>
</evidence>
<dbReference type="PANTHER" id="PTHR11071:SF561">
    <property type="entry name" value="PEPTIDYL-PROLYL CIS-TRANS ISOMERASE D-RELATED"/>
    <property type="match status" value="1"/>
</dbReference>
<dbReference type="Pfam" id="PF00160">
    <property type="entry name" value="Pro_isomerase"/>
    <property type="match status" value="1"/>
</dbReference>
<dbReference type="GO" id="GO:0016018">
    <property type="term" value="F:cyclosporin A binding"/>
    <property type="evidence" value="ECO:0007669"/>
    <property type="project" value="TreeGrafter"/>
</dbReference>
<evidence type="ECO:0000313" key="10">
    <source>
        <dbReference type="Proteomes" id="UP000023152"/>
    </source>
</evidence>
<evidence type="ECO:0000256" key="5">
    <source>
        <dbReference type="SAM" id="Coils"/>
    </source>
</evidence>
<dbReference type="PANTHER" id="PTHR11071">
    <property type="entry name" value="PEPTIDYL-PROLYL CIS-TRANS ISOMERASE"/>
    <property type="match status" value="1"/>
</dbReference>
<keyword evidence="10" id="KW-1185">Reference proteome</keyword>
<feature type="transmembrane region" description="Helical" evidence="7">
    <location>
        <begin position="577"/>
        <end position="603"/>
    </location>
</feature>
<dbReference type="PRINTS" id="PR00153">
    <property type="entry name" value="CSAPPISMRASE"/>
</dbReference>
<dbReference type="Gene3D" id="2.40.100.10">
    <property type="entry name" value="Cyclophilin-like"/>
    <property type="match status" value="1"/>
</dbReference>
<feature type="compositionally biased region" description="Acidic residues" evidence="6">
    <location>
        <begin position="214"/>
        <end position="233"/>
    </location>
</feature>
<feature type="coiled-coil region" evidence="5">
    <location>
        <begin position="351"/>
        <end position="400"/>
    </location>
</feature>
<accession>X6MAM2</accession>
<name>X6MAM2_RETFI</name>
<dbReference type="InterPro" id="IPR029000">
    <property type="entry name" value="Cyclophilin-like_dom_sf"/>
</dbReference>
<reference evidence="9 10" key="1">
    <citation type="journal article" date="2013" name="Curr. Biol.">
        <title>The Genome of the Foraminiferan Reticulomyxa filosa.</title>
        <authorList>
            <person name="Glockner G."/>
            <person name="Hulsmann N."/>
            <person name="Schleicher M."/>
            <person name="Noegel A.A."/>
            <person name="Eichinger L."/>
            <person name="Gallinger C."/>
            <person name="Pawlowski J."/>
            <person name="Sierra R."/>
            <person name="Euteneuer U."/>
            <person name="Pillet L."/>
            <person name="Moustafa A."/>
            <person name="Platzer M."/>
            <person name="Groth M."/>
            <person name="Szafranski K."/>
            <person name="Schliwa M."/>
        </authorList>
    </citation>
    <scope>NUCLEOTIDE SEQUENCE [LARGE SCALE GENOMIC DNA]</scope>
</reference>
<proteinExistence type="predicted"/>
<dbReference type="PROSITE" id="PS00170">
    <property type="entry name" value="CSA_PPIASE_1"/>
    <property type="match status" value="1"/>
</dbReference>
<keyword evidence="3" id="KW-0697">Rotamase</keyword>
<dbReference type="Proteomes" id="UP000023152">
    <property type="component" value="Unassembled WGS sequence"/>
</dbReference>
<keyword evidence="7" id="KW-0812">Transmembrane</keyword>
<dbReference type="GO" id="GO:0005737">
    <property type="term" value="C:cytoplasm"/>
    <property type="evidence" value="ECO:0007669"/>
    <property type="project" value="TreeGrafter"/>
</dbReference>
<feature type="region of interest" description="Disordered" evidence="6">
    <location>
        <begin position="214"/>
        <end position="240"/>
    </location>
</feature>